<accession>A0A8B8B2T3</accession>
<evidence type="ECO:0000313" key="14">
    <source>
        <dbReference type="RefSeq" id="XP_022296939.1"/>
    </source>
</evidence>
<dbReference type="InterPro" id="IPR005817">
    <property type="entry name" value="Wnt"/>
</dbReference>
<dbReference type="SMART" id="SM00097">
    <property type="entry name" value="WNT1"/>
    <property type="match status" value="1"/>
</dbReference>
<dbReference type="Proteomes" id="UP000694844">
    <property type="component" value="Chromosome 8"/>
</dbReference>
<keyword evidence="12" id="KW-1133">Transmembrane helix</keyword>
<keyword evidence="12" id="KW-0812">Transmembrane</keyword>
<keyword evidence="3 11" id="KW-0217">Developmental protein</keyword>
<sequence>MTNVRCRLLERKVGMNFPSFFLRIVCLLLYIAGKSQSNGSLETLAFISQLPLHAVGAGVLCDNVPGLAGRQRRLCRMHPGVMVSLGEGAKMGIKECQDQFRDHRWNCSTLDRDASVFGKVMLKVGSRESAFVYAISSAGVVHSITRACSKGNLLQCGCDPTKAGKGRDKAGWFEWGGCSDNVRWASHFSRMFIDARERRVRDARALMNLHNNRAGRRAVKKFMKLSCKCHGVSGACTIRTCWQAMQPFRRVGEYLKRKYNGATHVMIDQGGSGIVVANHHFKKPTRKDLVYLESSPDYCLRDLSIGSLGTAGRRCNKASMGTDGCDIMCCGRGYDTETVTQFDKCHCKFHWCCHVKCKLCSKRVDIHTCKGPSLHDNISNRNSFHLHG</sequence>
<dbReference type="PROSITE" id="PS00246">
    <property type="entry name" value="WNT1"/>
    <property type="match status" value="1"/>
</dbReference>
<dbReference type="InterPro" id="IPR009140">
    <property type="entry name" value="Wnt2"/>
</dbReference>
<keyword evidence="10" id="KW-0449">Lipoprotein</keyword>
<feature type="transmembrane region" description="Helical" evidence="12">
    <location>
        <begin position="12"/>
        <end position="32"/>
    </location>
</feature>
<evidence type="ECO:0000256" key="6">
    <source>
        <dbReference type="ARBA" id="ARBA00022687"/>
    </source>
</evidence>
<evidence type="ECO:0000256" key="4">
    <source>
        <dbReference type="ARBA" id="ARBA00022525"/>
    </source>
</evidence>
<dbReference type="OrthoDB" id="5945655at2759"/>
<dbReference type="InterPro" id="IPR018161">
    <property type="entry name" value="Wnt_CS"/>
</dbReference>
<comment type="subcellular location">
    <subcellularLocation>
        <location evidence="1 11">Secreted</location>
        <location evidence="1 11">Extracellular space</location>
        <location evidence="1 11">Extracellular matrix</location>
    </subcellularLocation>
</comment>
<evidence type="ECO:0000256" key="7">
    <source>
        <dbReference type="ARBA" id="ARBA00022729"/>
    </source>
</evidence>
<evidence type="ECO:0000313" key="13">
    <source>
        <dbReference type="Proteomes" id="UP000694844"/>
    </source>
</evidence>
<keyword evidence="7" id="KW-0732">Signal</keyword>
<organism evidence="13 14">
    <name type="scientific">Crassostrea virginica</name>
    <name type="common">Eastern oyster</name>
    <dbReference type="NCBI Taxonomy" id="6565"/>
    <lineage>
        <taxon>Eukaryota</taxon>
        <taxon>Metazoa</taxon>
        <taxon>Spiralia</taxon>
        <taxon>Lophotrochozoa</taxon>
        <taxon>Mollusca</taxon>
        <taxon>Bivalvia</taxon>
        <taxon>Autobranchia</taxon>
        <taxon>Pteriomorphia</taxon>
        <taxon>Ostreida</taxon>
        <taxon>Ostreoidea</taxon>
        <taxon>Ostreidae</taxon>
        <taxon>Crassostrea</taxon>
    </lineage>
</organism>
<dbReference type="PANTHER" id="PTHR12027:SF37">
    <property type="entry name" value="PROTEIN WNT"/>
    <property type="match status" value="1"/>
</dbReference>
<keyword evidence="9" id="KW-0325">Glycoprotein</keyword>
<dbReference type="Gene3D" id="3.30.2460.20">
    <property type="match status" value="1"/>
</dbReference>
<dbReference type="GO" id="GO:0060070">
    <property type="term" value="P:canonical Wnt signaling pathway"/>
    <property type="evidence" value="ECO:0007669"/>
    <property type="project" value="TreeGrafter"/>
</dbReference>
<evidence type="ECO:0000256" key="8">
    <source>
        <dbReference type="ARBA" id="ARBA00023157"/>
    </source>
</evidence>
<dbReference type="AlphaFoldDB" id="A0A8B8B2T3"/>
<dbReference type="Pfam" id="PF00110">
    <property type="entry name" value="wnt"/>
    <property type="match status" value="1"/>
</dbReference>
<dbReference type="RefSeq" id="XP_022296939.1">
    <property type="nucleotide sequence ID" value="XM_022441231.1"/>
</dbReference>
<dbReference type="PRINTS" id="PR01842">
    <property type="entry name" value="WNT2PROTEIN"/>
</dbReference>
<keyword evidence="8" id="KW-1015">Disulfide bond</keyword>
<keyword evidence="13" id="KW-1185">Reference proteome</keyword>
<comment type="function">
    <text evidence="11">Ligand for members of the frizzled family of seven transmembrane receptors.</text>
</comment>
<dbReference type="GO" id="GO:0005125">
    <property type="term" value="F:cytokine activity"/>
    <property type="evidence" value="ECO:0007669"/>
    <property type="project" value="TreeGrafter"/>
</dbReference>
<dbReference type="PANTHER" id="PTHR12027">
    <property type="entry name" value="WNT RELATED"/>
    <property type="match status" value="1"/>
</dbReference>
<gene>
    <name evidence="14" type="primary">LOC111106516</name>
</gene>
<dbReference type="GO" id="GO:0005109">
    <property type="term" value="F:frizzled binding"/>
    <property type="evidence" value="ECO:0007669"/>
    <property type="project" value="TreeGrafter"/>
</dbReference>
<dbReference type="GO" id="GO:0005615">
    <property type="term" value="C:extracellular space"/>
    <property type="evidence" value="ECO:0007669"/>
    <property type="project" value="TreeGrafter"/>
</dbReference>
<evidence type="ECO:0000256" key="12">
    <source>
        <dbReference type="SAM" id="Phobius"/>
    </source>
</evidence>
<dbReference type="GO" id="GO:0045165">
    <property type="term" value="P:cell fate commitment"/>
    <property type="evidence" value="ECO:0007669"/>
    <property type="project" value="TreeGrafter"/>
</dbReference>
<evidence type="ECO:0000256" key="3">
    <source>
        <dbReference type="ARBA" id="ARBA00022473"/>
    </source>
</evidence>
<keyword evidence="5" id="KW-0272">Extracellular matrix</keyword>
<comment type="similarity">
    <text evidence="2 11">Belongs to the Wnt family.</text>
</comment>
<proteinExistence type="inferred from homology"/>
<name>A0A8B8B2T3_CRAVI</name>
<evidence type="ECO:0000256" key="9">
    <source>
        <dbReference type="ARBA" id="ARBA00023180"/>
    </source>
</evidence>
<evidence type="ECO:0000256" key="11">
    <source>
        <dbReference type="RuleBase" id="RU003500"/>
    </source>
</evidence>
<keyword evidence="6 11" id="KW-0879">Wnt signaling pathway</keyword>
<evidence type="ECO:0000256" key="5">
    <source>
        <dbReference type="ARBA" id="ARBA00022530"/>
    </source>
</evidence>
<evidence type="ECO:0000256" key="1">
    <source>
        <dbReference type="ARBA" id="ARBA00004498"/>
    </source>
</evidence>
<protein>
    <recommendedName>
        <fullName evidence="11">Protein Wnt</fullName>
    </recommendedName>
</protein>
<dbReference type="GeneID" id="111106516"/>
<dbReference type="CDD" id="cd19334">
    <property type="entry name" value="Wnt_Wnt2_like"/>
    <property type="match status" value="1"/>
</dbReference>
<dbReference type="KEGG" id="cvn:111106516"/>
<keyword evidence="12" id="KW-0472">Membrane</keyword>
<dbReference type="FunFam" id="3.30.2460.20:FF:000001">
    <property type="entry name" value="Wnt homolog"/>
    <property type="match status" value="1"/>
</dbReference>
<evidence type="ECO:0000256" key="2">
    <source>
        <dbReference type="ARBA" id="ARBA00005683"/>
    </source>
</evidence>
<keyword evidence="4" id="KW-0964">Secreted</keyword>
<evidence type="ECO:0000256" key="10">
    <source>
        <dbReference type="ARBA" id="ARBA00023288"/>
    </source>
</evidence>
<dbReference type="PRINTS" id="PR01349">
    <property type="entry name" value="WNTPROTEIN"/>
</dbReference>
<dbReference type="GO" id="GO:0030182">
    <property type="term" value="P:neuron differentiation"/>
    <property type="evidence" value="ECO:0007669"/>
    <property type="project" value="TreeGrafter"/>
</dbReference>
<reference evidence="14" key="1">
    <citation type="submission" date="2025-08" db="UniProtKB">
        <authorList>
            <consortium name="RefSeq"/>
        </authorList>
    </citation>
    <scope>IDENTIFICATION</scope>
    <source>
        <tissue evidence="14">Whole sample</tissue>
    </source>
</reference>
<dbReference type="InterPro" id="IPR043158">
    <property type="entry name" value="Wnt_C"/>
</dbReference>
<dbReference type="GO" id="GO:0048513">
    <property type="term" value="P:animal organ development"/>
    <property type="evidence" value="ECO:0007669"/>
    <property type="project" value="UniProtKB-ARBA"/>
</dbReference>